<dbReference type="Proteomes" id="UP001055117">
    <property type="component" value="Unassembled WGS sequence"/>
</dbReference>
<evidence type="ECO:0000313" key="1">
    <source>
        <dbReference type="EMBL" id="GJD42298.1"/>
    </source>
</evidence>
<organism evidence="1 2">
    <name type="scientific">Methylobacterium cerastii</name>
    <dbReference type="NCBI Taxonomy" id="932741"/>
    <lineage>
        <taxon>Bacteria</taxon>
        <taxon>Pseudomonadati</taxon>
        <taxon>Pseudomonadota</taxon>
        <taxon>Alphaproteobacteria</taxon>
        <taxon>Hyphomicrobiales</taxon>
        <taxon>Methylobacteriaceae</taxon>
        <taxon>Methylobacterium</taxon>
    </lineage>
</organism>
<sequence length="32" mass="3504">MEIPTGSVRMYGFGPDTTIASRRVIGWYPTGS</sequence>
<reference evidence="1 2" key="1">
    <citation type="journal article" date="2021" name="Front. Microbiol.">
        <title>Comprehensive Comparative Genomics and Phenotyping of Methylobacterium Species.</title>
        <authorList>
            <person name="Alessa O."/>
            <person name="Ogura Y."/>
            <person name="Fujitani Y."/>
            <person name="Takami H."/>
            <person name="Hayashi T."/>
            <person name="Sahin N."/>
            <person name="Tani A."/>
        </authorList>
    </citation>
    <scope>NUCLEOTIDE SEQUENCE [LARGE SCALE GENOMIC DNA]</scope>
    <source>
        <strain evidence="1 2">DSM 23679</strain>
    </source>
</reference>
<keyword evidence="2" id="KW-1185">Reference proteome</keyword>
<accession>A0ABQ4QAU5</accession>
<protein>
    <submittedName>
        <fullName evidence="1">Uncharacterized protein</fullName>
    </submittedName>
</protein>
<dbReference type="EMBL" id="BPQG01000003">
    <property type="protein sequence ID" value="GJD42298.1"/>
    <property type="molecule type" value="Genomic_DNA"/>
</dbReference>
<name>A0ABQ4QAU5_9HYPH</name>
<comment type="caution">
    <text evidence="1">The sequence shown here is derived from an EMBL/GenBank/DDBJ whole genome shotgun (WGS) entry which is preliminary data.</text>
</comment>
<evidence type="ECO:0000313" key="2">
    <source>
        <dbReference type="Proteomes" id="UP001055117"/>
    </source>
</evidence>
<proteinExistence type="predicted"/>
<gene>
    <name evidence="1" type="ORF">AFCDBAGC_0133</name>
</gene>